<dbReference type="EnsemblPlants" id="ORUFI12G07870.1">
    <property type="protein sequence ID" value="ORUFI12G07870.1"/>
    <property type="gene ID" value="ORUFI12G07870"/>
</dbReference>
<sequence length="141" mass="15862">MESLPRRLSSPARWFRCSWPMGLLVELEVIFEFSGNGGSPHSTFEDSKIWTIAGDARLFGHALAWPPRWAPGVSKRTARVPQRPVGHATEHHGVGVGAWRSCWHPRRVDVLRDRRDDLRACALHRLVGFLASMTGARMSIV</sequence>
<evidence type="ECO:0000313" key="2">
    <source>
        <dbReference type="Proteomes" id="UP000008022"/>
    </source>
</evidence>
<keyword evidence="2" id="KW-1185">Reference proteome</keyword>
<dbReference type="HOGENOM" id="CLU_152216_0_0_1"/>
<dbReference type="OMA" id="GHALAWP"/>
<dbReference type="AlphaFoldDB" id="A0A0E0RFG2"/>
<reference evidence="1" key="2">
    <citation type="submission" date="2015-06" db="UniProtKB">
        <authorList>
            <consortium name="EnsemblPlants"/>
        </authorList>
    </citation>
    <scope>IDENTIFICATION</scope>
</reference>
<reference evidence="2" key="1">
    <citation type="submission" date="2013-06" db="EMBL/GenBank/DDBJ databases">
        <authorList>
            <person name="Zhao Q."/>
        </authorList>
    </citation>
    <scope>NUCLEOTIDE SEQUENCE</scope>
    <source>
        <strain evidence="2">cv. W1943</strain>
    </source>
</reference>
<dbReference type="Proteomes" id="UP000008022">
    <property type="component" value="Unassembled WGS sequence"/>
</dbReference>
<name>A0A0E0RFG2_ORYRU</name>
<evidence type="ECO:0000313" key="1">
    <source>
        <dbReference type="EnsemblPlants" id="ORUFI12G07870.1"/>
    </source>
</evidence>
<proteinExistence type="predicted"/>
<dbReference type="Gramene" id="ORUFI12G07870.1">
    <property type="protein sequence ID" value="ORUFI12G07870.1"/>
    <property type="gene ID" value="ORUFI12G07870"/>
</dbReference>
<accession>A0A0E0RFG2</accession>
<organism evidence="1 2">
    <name type="scientific">Oryza rufipogon</name>
    <name type="common">Brownbeard rice</name>
    <name type="synonym">Asian wild rice</name>
    <dbReference type="NCBI Taxonomy" id="4529"/>
    <lineage>
        <taxon>Eukaryota</taxon>
        <taxon>Viridiplantae</taxon>
        <taxon>Streptophyta</taxon>
        <taxon>Embryophyta</taxon>
        <taxon>Tracheophyta</taxon>
        <taxon>Spermatophyta</taxon>
        <taxon>Magnoliopsida</taxon>
        <taxon>Liliopsida</taxon>
        <taxon>Poales</taxon>
        <taxon>Poaceae</taxon>
        <taxon>BOP clade</taxon>
        <taxon>Oryzoideae</taxon>
        <taxon>Oryzeae</taxon>
        <taxon>Oryzinae</taxon>
        <taxon>Oryza</taxon>
    </lineage>
</organism>
<protein>
    <submittedName>
        <fullName evidence="1">Uncharacterized protein</fullName>
    </submittedName>
</protein>